<evidence type="ECO:0000313" key="8">
    <source>
        <dbReference type="EMBL" id="KXS18135.1"/>
    </source>
</evidence>
<feature type="compositionally biased region" description="Polar residues" evidence="6">
    <location>
        <begin position="63"/>
        <end position="75"/>
    </location>
</feature>
<dbReference type="Proteomes" id="UP000070544">
    <property type="component" value="Unassembled WGS sequence"/>
</dbReference>
<dbReference type="InterPro" id="IPR013087">
    <property type="entry name" value="Znf_C2H2_type"/>
</dbReference>
<evidence type="ECO:0000256" key="1">
    <source>
        <dbReference type="ARBA" id="ARBA00022723"/>
    </source>
</evidence>
<feature type="domain" description="C2H2-type" evidence="7">
    <location>
        <begin position="564"/>
        <end position="589"/>
    </location>
</feature>
<evidence type="ECO:0000256" key="5">
    <source>
        <dbReference type="PROSITE-ProRule" id="PRU00042"/>
    </source>
</evidence>
<dbReference type="OrthoDB" id="3269380at2759"/>
<feature type="region of interest" description="Disordered" evidence="6">
    <location>
        <begin position="161"/>
        <end position="533"/>
    </location>
</feature>
<feature type="domain" description="C2H2-type" evidence="7">
    <location>
        <begin position="632"/>
        <end position="662"/>
    </location>
</feature>
<feature type="compositionally biased region" description="Polar residues" evidence="6">
    <location>
        <begin position="318"/>
        <end position="340"/>
    </location>
</feature>
<dbReference type="EMBL" id="KQ965743">
    <property type="protein sequence ID" value="KXS18135.1"/>
    <property type="molecule type" value="Genomic_DNA"/>
</dbReference>
<dbReference type="GO" id="GO:0008270">
    <property type="term" value="F:zinc ion binding"/>
    <property type="evidence" value="ECO:0007669"/>
    <property type="project" value="UniProtKB-KW"/>
</dbReference>
<dbReference type="PROSITE" id="PS50157">
    <property type="entry name" value="ZINC_FINGER_C2H2_2"/>
    <property type="match status" value="2"/>
</dbReference>
<evidence type="ECO:0000256" key="4">
    <source>
        <dbReference type="ARBA" id="ARBA00022833"/>
    </source>
</evidence>
<feature type="compositionally biased region" description="Low complexity" evidence="6">
    <location>
        <begin position="305"/>
        <end position="316"/>
    </location>
</feature>
<dbReference type="STRING" id="1344416.A0A139ANS1"/>
<dbReference type="GO" id="GO:0005634">
    <property type="term" value="C:nucleus"/>
    <property type="evidence" value="ECO:0007669"/>
    <property type="project" value="TreeGrafter"/>
</dbReference>
<keyword evidence="2" id="KW-0677">Repeat</keyword>
<feature type="region of interest" description="Disordered" evidence="6">
    <location>
        <begin position="1"/>
        <end position="75"/>
    </location>
</feature>
<feature type="compositionally biased region" description="Low complexity" evidence="6">
    <location>
        <begin position="270"/>
        <end position="286"/>
    </location>
</feature>
<gene>
    <name evidence="8" type="ORF">M427DRAFT_53970</name>
</gene>
<keyword evidence="9" id="KW-1185">Reference proteome</keyword>
<dbReference type="AlphaFoldDB" id="A0A139ANS1"/>
<dbReference type="SMART" id="SM00355">
    <property type="entry name" value="ZnF_C2H2"/>
    <property type="match status" value="2"/>
</dbReference>
<feature type="compositionally biased region" description="Polar residues" evidence="6">
    <location>
        <begin position="26"/>
        <end position="41"/>
    </location>
</feature>
<protein>
    <recommendedName>
        <fullName evidence="7">C2H2-type domain-containing protein</fullName>
    </recommendedName>
</protein>
<evidence type="ECO:0000313" key="9">
    <source>
        <dbReference type="Proteomes" id="UP000070544"/>
    </source>
</evidence>
<keyword evidence="4" id="KW-0862">Zinc</keyword>
<sequence>MANTLAGKVDGSEPVSRTTDGDGASNPVQPINGSLTRSPRLSGNGVRAPNVSGTLGSPRDVEMSTQLSLTRSKRSSIASNVSAMSGVSWHRMSQAMSFTQSSSRRTSISSQMVVETLSRSIHSGSFRDLNRVESDFCRDFFCCGRRIDSLHELYSHYEEAHPESKFTQGERPLPTSPTGVAFTPHSNPNATPGGPPSVSTASGSLPRKRFSSGSSGVRLPGQGFPGDISASSDRGGESGGRSLPPPGQPLPRYPQSGPPRSSFPRPPRSRPGTSSTTTSAPGTGSTDAVVSPPISDALPGKADDAMSLSSMGSLSGILHSQSTDLSSGKVEQNATPNAERSQTEETGKGDTSAEPSLPKFKIPAARIHHPRPAGSTNASPTPSPPPSSNIGVPTGLPQHPSLPPTTQGSLSSVAPPSSGRPARDVGSQQRLAPPGGAQSRSPQIGSPAASTVAPPATAARAISPSGGGSSRGHPSPTPTPSEPNRGAPNVSEENNVTSPDWNARYDRADRASDASDEPEVFSEPEEEDAGRWAGGGRAIKTSFGVPNAHGMSTAQQDRDGDKRYVCPLPGCGKVYKNRGGLKYHMAHSHPAAPFPPVPQPPPQPTITVKIPAGLLGRNGKRGRNVPDLYKPYLCAVEGCGKRYKNLNGVKYHLEHAHPDVIPPTSGRDGRPRWDCARCYNPLPIPPDLIASVSSHDGSPTPYDDVEDELSPPSSITSPTYPGRGFGPPHMNPLSPTGMLHTSHPDGMPGALGGAHFQRQQIQLLPQMHPVMDGNGAFIGSAPSPPLANGMGSPFTLVGDPNSTQAFFAAAVQARQSRERVLVQQESNRRRDRFVQHVPQQVLQPEHVVETMEVPQPEVAVVHQIAGVNMNSGGFHVVGGVSTPPSMHKSYSNGEIAHVPVPMHLQRRESNSVTQVVGYGYPPNTMQLPQHEPRGAVAYSGLIPGETVYRLGPGGNREPVGIAYFNPAGESDSYRVNGVAEQPPTFFVASSAPPLPNIVSVPVHTFPQHYSAMDPNTLPFQLQPHHGQQSMVADERIYRIATDIGGMNTMETMVGAGQNGLGPRPNSSVIYPWQASA</sequence>
<proteinExistence type="predicted"/>
<feature type="region of interest" description="Disordered" evidence="6">
    <location>
        <begin position="690"/>
        <end position="717"/>
    </location>
</feature>
<feature type="compositionally biased region" description="Acidic residues" evidence="6">
    <location>
        <begin position="514"/>
        <end position="528"/>
    </location>
</feature>
<evidence type="ECO:0000259" key="7">
    <source>
        <dbReference type="PROSITE" id="PS50157"/>
    </source>
</evidence>
<dbReference type="InterPro" id="IPR051580">
    <property type="entry name" value="ZnF-Chromatin_assoc"/>
</dbReference>
<evidence type="ECO:0000256" key="6">
    <source>
        <dbReference type="SAM" id="MobiDB-lite"/>
    </source>
</evidence>
<feature type="compositionally biased region" description="Pro residues" evidence="6">
    <location>
        <begin position="243"/>
        <end position="252"/>
    </location>
</feature>
<dbReference type="PROSITE" id="PS00028">
    <property type="entry name" value="ZINC_FINGER_C2H2_1"/>
    <property type="match status" value="2"/>
</dbReference>
<feature type="compositionally biased region" description="Low complexity" evidence="6">
    <location>
        <begin position="446"/>
        <end position="464"/>
    </location>
</feature>
<dbReference type="PANTHER" id="PTHR23057">
    <property type="entry name" value="JUXTAPOSED WITH ANOTHER ZINC FINGER PROTEIN 1"/>
    <property type="match status" value="1"/>
</dbReference>
<reference evidence="8 9" key="1">
    <citation type="journal article" date="2015" name="Genome Biol. Evol.">
        <title>Phylogenomic analyses indicate that early fungi evolved digesting cell walls of algal ancestors of land plants.</title>
        <authorList>
            <person name="Chang Y."/>
            <person name="Wang S."/>
            <person name="Sekimoto S."/>
            <person name="Aerts A.L."/>
            <person name="Choi C."/>
            <person name="Clum A."/>
            <person name="LaButti K.M."/>
            <person name="Lindquist E.A."/>
            <person name="Yee Ngan C."/>
            <person name="Ohm R.A."/>
            <person name="Salamov A.A."/>
            <person name="Grigoriev I.V."/>
            <person name="Spatafora J.W."/>
            <person name="Berbee M.L."/>
        </authorList>
    </citation>
    <scope>NUCLEOTIDE SEQUENCE [LARGE SCALE GENOMIC DNA]</scope>
    <source>
        <strain evidence="8 9">JEL478</strain>
    </source>
</reference>
<dbReference type="Gene3D" id="3.30.160.60">
    <property type="entry name" value="Classic Zinc Finger"/>
    <property type="match status" value="2"/>
</dbReference>
<evidence type="ECO:0000256" key="3">
    <source>
        <dbReference type="ARBA" id="ARBA00022771"/>
    </source>
</evidence>
<keyword evidence="1" id="KW-0479">Metal-binding</keyword>
<accession>A0A139ANS1</accession>
<dbReference type="PANTHER" id="PTHR23057:SF0">
    <property type="entry name" value="JUXTAPOSED WITH ANOTHER ZINC FINGER PROTEIN 1"/>
    <property type="match status" value="1"/>
</dbReference>
<organism evidence="8 9">
    <name type="scientific">Gonapodya prolifera (strain JEL478)</name>
    <name type="common">Monoblepharis prolifera</name>
    <dbReference type="NCBI Taxonomy" id="1344416"/>
    <lineage>
        <taxon>Eukaryota</taxon>
        <taxon>Fungi</taxon>
        <taxon>Fungi incertae sedis</taxon>
        <taxon>Chytridiomycota</taxon>
        <taxon>Chytridiomycota incertae sedis</taxon>
        <taxon>Monoblepharidomycetes</taxon>
        <taxon>Monoblepharidales</taxon>
        <taxon>Gonapodyaceae</taxon>
        <taxon>Gonapodya</taxon>
    </lineage>
</organism>
<keyword evidence="3 5" id="KW-0863">Zinc-finger</keyword>
<feature type="compositionally biased region" description="Low complexity" evidence="6">
    <location>
        <begin position="253"/>
        <end position="263"/>
    </location>
</feature>
<name>A0A139ANS1_GONPJ</name>
<feature type="compositionally biased region" description="Basic and acidic residues" evidence="6">
    <location>
        <begin position="503"/>
        <end position="513"/>
    </location>
</feature>
<feature type="compositionally biased region" description="Polar residues" evidence="6">
    <location>
        <begin position="404"/>
        <end position="415"/>
    </location>
</feature>
<feature type="compositionally biased region" description="Polar residues" evidence="6">
    <location>
        <begin position="491"/>
        <end position="500"/>
    </location>
</feature>
<evidence type="ECO:0000256" key="2">
    <source>
        <dbReference type="ARBA" id="ARBA00022737"/>
    </source>
</evidence>